<dbReference type="RefSeq" id="WP_159439536.1">
    <property type="nucleotide sequence ID" value="NZ_FNTY01000002.1"/>
</dbReference>
<dbReference type="Proteomes" id="UP000198985">
    <property type="component" value="Unassembled WGS sequence"/>
</dbReference>
<accession>A0A1H5KPH1</accession>
<protein>
    <submittedName>
        <fullName evidence="1">Uncharacterized protein</fullName>
    </submittedName>
</protein>
<dbReference type="AlphaFoldDB" id="A0A1H5KPH1"/>
<reference evidence="1 2" key="1">
    <citation type="submission" date="2016-10" db="EMBL/GenBank/DDBJ databases">
        <authorList>
            <person name="de Groot N.N."/>
        </authorList>
    </citation>
    <scope>NUCLEOTIDE SEQUENCE [LARGE SCALE GENOMIC DNA]</scope>
    <source>
        <strain evidence="1 2">BS3662</strain>
    </source>
</reference>
<evidence type="ECO:0000313" key="2">
    <source>
        <dbReference type="Proteomes" id="UP000198985"/>
    </source>
</evidence>
<sequence length="46" mass="5358">MIKCLFGHKWTIVGGLLHSIVDGSCRGEYKIVQCERCGKLKQRRFY</sequence>
<evidence type="ECO:0000313" key="1">
    <source>
        <dbReference type="EMBL" id="SEE66663.1"/>
    </source>
</evidence>
<dbReference type="EMBL" id="FNTY01000002">
    <property type="protein sequence ID" value="SEE66663.1"/>
    <property type="molecule type" value="Genomic_DNA"/>
</dbReference>
<proteinExistence type="predicted"/>
<name>A0A1H5KPH1_9PSED</name>
<organism evidence="1 2">
    <name type="scientific">Pseudomonas migulae</name>
    <dbReference type="NCBI Taxonomy" id="78543"/>
    <lineage>
        <taxon>Bacteria</taxon>
        <taxon>Pseudomonadati</taxon>
        <taxon>Pseudomonadota</taxon>
        <taxon>Gammaproteobacteria</taxon>
        <taxon>Pseudomonadales</taxon>
        <taxon>Pseudomonadaceae</taxon>
        <taxon>Pseudomonas</taxon>
    </lineage>
</organism>
<gene>
    <name evidence="1" type="ORF">SAMN04490194_3386</name>
</gene>